<evidence type="ECO:0000256" key="2">
    <source>
        <dbReference type="ARBA" id="ARBA00022448"/>
    </source>
</evidence>
<dbReference type="InterPro" id="IPR055348">
    <property type="entry name" value="DctQ"/>
</dbReference>
<feature type="transmembrane region" description="Helical" evidence="9">
    <location>
        <begin position="47"/>
        <end position="65"/>
    </location>
</feature>
<keyword evidence="4" id="KW-0997">Cell inner membrane</keyword>
<feature type="transmembrane region" description="Helical" evidence="9">
    <location>
        <begin position="86"/>
        <end position="107"/>
    </location>
</feature>
<evidence type="ECO:0000256" key="1">
    <source>
        <dbReference type="ARBA" id="ARBA00004429"/>
    </source>
</evidence>
<dbReference type="AlphaFoldDB" id="A0A2K9P3I8"/>
<reference evidence="11 12" key="1">
    <citation type="submission" date="2017-04" db="EMBL/GenBank/DDBJ databases">
        <title>Monoglobus pectinilyticus 14 draft genome.</title>
        <authorList>
            <person name="Kim C."/>
            <person name="Rosendale D.I."/>
            <person name="Kelly W.J."/>
            <person name="Tannock G.W."/>
            <person name="Patchett M.L."/>
            <person name="Jordens J.Z."/>
        </authorList>
    </citation>
    <scope>NUCLEOTIDE SEQUENCE [LARGE SCALE GENOMIC DNA]</scope>
    <source>
        <strain evidence="11 12">14</strain>
    </source>
</reference>
<evidence type="ECO:0000256" key="4">
    <source>
        <dbReference type="ARBA" id="ARBA00022519"/>
    </source>
</evidence>
<dbReference type="GeneID" id="98063060"/>
<keyword evidence="12" id="KW-1185">Reference proteome</keyword>
<dbReference type="OrthoDB" id="9814265at2"/>
<keyword evidence="5 9" id="KW-0812">Transmembrane</keyword>
<keyword evidence="6 9" id="KW-1133">Transmembrane helix</keyword>
<dbReference type="Proteomes" id="UP000235589">
    <property type="component" value="Chromosome"/>
</dbReference>
<evidence type="ECO:0000313" key="12">
    <source>
        <dbReference type="Proteomes" id="UP000235589"/>
    </source>
</evidence>
<proteinExistence type="inferred from homology"/>
<evidence type="ECO:0000256" key="8">
    <source>
        <dbReference type="ARBA" id="ARBA00038436"/>
    </source>
</evidence>
<dbReference type="GO" id="GO:0015740">
    <property type="term" value="P:C4-dicarboxylate transport"/>
    <property type="evidence" value="ECO:0007669"/>
    <property type="project" value="TreeGrafter"/>
</dbReference>
<evidence type="ECO:0000256" key="5">
    <source>
        <dbReference type="ARBA" id="ARBA00022692"/>
    </source>
</evidence>
<dbReference type="GO" id="GO:0022857">
    <property type="term" value="F:transmembrane transporter activity"/>
    <property type="evidence" value="ECO:0007669"/>
    <property type="project" value="TreeGrafter"/>
</dbReference>
<gene>
    <name evidence="11" type="primary">yiaM</name>
    <name evidence="11" type="ORF">B9O19_01671</name>
</gene>
<comment type="similarity">
    <text evidence="8">Belongs to the TRAP transporter small permease family.</text>
</comment>
<evidence type="ECO:0000256" key="6">
    <source>
        <dbReference type="ARBA" id="ARBA00022989"/>
    </source>
</evidence>
<keyword evidence="7 9" id="KW-0472">Membrane</keyword>
<feature type="domain" description="Tripartite ATP-independent periplasmic transporters DctQ component" evidence="10">
    <location>
        <begin position="23"/>
        <end position="153"/>
    </location>
</feature>
<dbReference type="EMBL" id="CP020991">
    <property type="protein sequence ID" value="AUO19827.1"/>
    <property type="molecule type" value="Genomic_DNA"/>
</dbReference>
<keyword evidence="2" id="KW-0813">Transport</keyword>
<evidence type="ECO:0000256" key="9">
    <source>
        <dbReference type="SAM" id="Phobius"/>
    </source>
</evidence>
<dbReference type="KEGG" id="mpec:B9O19_01671"/>
<name>A0A2K9P3I8_9FIRM</name>
<dbReference type="Pfam" id="PF04290">
    <property type="entry name" value="DctQ"/>
    <property type="match status" value="1"/>
</dbReference>
<dbReference type="PANTHER" id="PTHR35011:SF2">
    <property type="entry name" value="2,3-DIKETO-L-GULONATE TRAP TRANSPORTER SMALL PERMEASE PROTEIN YIAM"/>
    <property type="match status" value="1"/>
</dbReference>
<organism evidence="11 12">
    <name type="scientific">Monoglobus pectinilyticus</name>
    <dbReference type="NCBI Taxonomy" id="1981510"/>
    <lineage>
        <taxon>Bacteria</taxon>
        <taxon>Bacillati</taxon>
        <taxon>Bacillota</taxon>
        <taxon>Clostridia</taxon>
        <taxon>Monoglobales</taxon>
        <taxon>Monoglobaceae</taxon>
        <taxon>Monoglobus</taxon>
    </lineage>
</organism>
<feature type="transmembrane region" description="Helical" evidence="9">
    <location>
        <begin position="127"/>
        <end position="149"/>
    </location>
</feature>
<evidence type="ECO:0000256" key="3">
    <source>
        <dbReference type="ARBA" id="ARBA00022475"/>
    </source>
</evidence>
<keyword evidence="3" id="KW-1003">Cell membrane</keyword>
<protein>
    <submittedName>
        <fullName evidence="11">Tripartite ATP-independent periplasmic transporter DctQ component</fullName>
    </submittedName>
</protein>
<evidence type="ECO:0000256" key="7">
    <source>
        <dbReference type="ARBA" id="ARBA00023136"/>
    </source>
</evidence>
<sequence length="184" mass="20526">MIKLKNILTKILEVICVIMFAFITIVGTYQIVTRYVFNAPSTVSEELLTYSFTWLALLAAALVFAKREHMRMGFLADKFSGNALRWIYIFSELLVILFAALIMIYGGTSITKLTMTQVTASLGIPMSMIYVIVPICGIFVILFGVINIYELLRAKEVKPLSAKKETVISNKSAVVQKAIVKGDK</sequence>
<dbReference type="GO" id="GO:0005886">
    <property type="term" value="C:plasma membrane"/>
    <property type="evidence" value="ECO:0007669"/>
    <property type="project" value="UniProtKB-SubCell"/>
</dbReference>
<feature type="transmembrane region" description="Helical" evidence="9">
    <location>
        <begin position="12"/>
        <end position="32"/>
    </location>
</feature>
<evidence type="ECO:0000313" key="11">
    <source>
        <dbReference type="EMBL" id="AUO19827.1"/>
    </source>
</evidence>
<evidence type="ECO:0000259" key="10">
    <source>
        <dbReference type="Pfam" id="PF04290"/>
    </source>
</evidence>
<dbReference type="InterPro" id="IPR007387">
    <property type="entry name" value="TRAP_DctQ"/>
</dbReference>
<accession>A0A2K9P3I8</accession>
<comment type="subcellular location">
    <subcellularLocation>
        <location evidence="1">Cell inner membrane</location>
        <topology evidence="1">Multi-pass membrane protein</topology>
    </subcellularLocation>
</comment>
<dbReference type="RefSeq" id="WP_102365999.1">
    <property type="nucleotide sequence ID" value="NZ_CP020991.1"/>
</dbReference>
<dbReference type="PANTHER" id="PTHR35011">
    <property type="entry name" value="2,3-DIKETO-L-GULONATE TRAP TRANSPORTER SMALL PERMEASE PROTEIN YIAM"/>
    <property type="match status" value="1"/>
</dbReference>